<dbReference type="PROSITE" id="PS50013">
    <property type="entry name" value="CHROMO_2"/>
    <property type="match status" value="1"/>
</dbReference>
<dbReference type="STRING" id="1353952.A0A165CVW1"/>
<organism evidence="5 6">
    <name type="scientific">Calocera cornea HHB12733</name>
    <dbReference type="NCBI Taxonomy" id="1353952"/>
    <lineage>
        <taxon>Eukaryota</taxon>
        <taxon>Fungi</taxon>
        <taxon>Dikarya</taxon>
        <taxon>Basidiomycota</taxon>
        <taxon>Agaricomycotina</taxon>
        <taxon>Dacrymycetes</taxon>
        <taxon>Dacrymycetales</taxon>
        <taxon>Dacrymycetaceae</taxon>
        <taxon>Calocera</taxon>
    </lineage>
</organism>
<dbReference type="GO" id="GO:0003723">
    <property type="term" value="F:RNA binding"/>
    <property type="evidence" value="ECO:0007669"/>
    <property type="project" value="UniProtKB-KW"/>
</dbReference>
<dbReference type="PANTHER" id="PTHR37984">
    <property type="entry name" value="PROTEIN CBG26694"/>
    <property type="match status" value="1"/>
</dbReference>
<feature type="coiled-coil region" evidence="2">
    <location>
        <begin position="126"/>
        <end position="153"/>
    </location>
</feature>
<dbReference type="PROSITE" id="PS50994">
    <property type="entry name" value="INTEGRASE"/>
    <property type="match status" value="1"/>
</dbReference>
<dbReference type="InterPro" id="IPR016197">
    <property type="entry name" value="Chromo-like_dom_sf"/>
</dbReference>
<feature type="domain" description="Chromo" evidence="3">
    <location>
        <begin position="236"/>
        <end position="296"/>
    </location>
</feature>
<evidence type="ECO:0000259" key="3">
    <source>
        <dbReference type="PROSITE" id="PS50013"/>
    </source>
</evidence>
<dbReference type="InterPro" id="IPR050951">
    <property type="entry name" value="Retrovirus_Pol_polyprotein"/>
</dbReference>
<dbReference type="SUPFAM" id="SSF53098">
    <property type="entry name" value="Ribonuclease H-like"/>
    <property type="match status" value="1"/>
</dbReference>
<dbReference type="InParanoid" id="A0A165CVW1"/>
<dbReference type="SUPFAM" id="SSF54160">
    <property type="entry name" value="Chromo domain-like"/>
    <property type="match status" value="1"/>
</dbReference>
<dbReference type="Gene3D" id="3.30.420.10">
    <property type="entry name" value="Ribonuclease H-like superfamily/Ribonuclease H"/>
    <property type="match status" value="1"/>
</dbReference>
<keyword evidence="1" id="KW-0694">RNA-binding</keyword>
<dbReference type="SMART" id="SM00298">
    <property type="entry name" value="CHROMO"/>
    <property type="match status" value="1"/>
</dbReference>
<sequence>FLQHIFKLHGFPVSIISDRGSLFVSLFWKRLLELVDVQPRPSTAYHPQTDGQTERVNQELEQYLRSYCSYQQDDWCDYLSLAEFSYNNHTSSSSQVSPFFANYGFHPAYAPKVADQPKVPAAEDLATSLSNIHSELKAELQHAQEDHARFYNRHAQPAPEFLPGQLVWLNRRNLKTTRPSDKLDYRKLGPFKIVRPVGSLFHVSLLEPYTSPDNIEGRFPPAPEPVYIDPGGSEWYEIDDILDVRKIGQRFEYFVNFKDKPIDERTWVPLTDISTEANELIERFHRRHPRRPRPARL</sequence>
<evidence type="ECO:0000259" key="4">
    <source>
        <dbReference type="PROSITE" id="PS50994"/>
    </source>
</evidence>
<dbReference type="PANTHER" id="PTHR37984:SF15">
    <property type="entry name" value="INTEGRASE CATALYTIC DOMAIN-CONTAINING PROTEIN"/>
    <property type="match status" value="1"/>
</dbReference>
<dbReference type="InterPro" id="IPR012337">
    <property type="entry name" value="RNaseH-like_sf"/>
</dbReference>
<dbReference type="AlphaFoldDB" id="A0A165CVW1"/>
<dbReference type="Pfam" id="PF00385">
    <property type="entry name" value="Chromo"/>
    <property type="match status" value="1"/>
</dbReference>
<evidence type="ECO:0000256" key="2">
    <source>
        <dbReference type="SAM" id="Coils"/>
    </source>
</evidence>
<proteinExistence type="predicted"/>
<accession>A0A165CVW1</accession>
<dbReference type="InterPro" id="IPR000953">
    <property type="entry name" value="Chromo/chromo_shadow_dom"/>
</dbReference>
<evidence type="ECO:0000313" key="5">
    <source>
        <dbReference type="EMBL" id="KZT51497.1"/>
    </source>
</evidence>
<gene>
    <name evidence="5" type="ORF">CALCODRAFT_418941</name>
</gene>
<dbReference type="OrthoDB" id="2273864at2759"/>
<dbReference type="GO" id="GO:0015074">
    <property type="term" value="P:DNA integration"/>
    <property type="evidence" value="ECO:0007669"/>
    <property type="project" value="InterPro"/>
</dbReference>
<reference evidence="5 6" key="1">
    <citation type="journal article" date="2016" name="Mol. Biol. Evol.">
        <title>Comparative Genomics of Early-Diverging Mushroom-Forming Fungi Provides Insights into the Origins of Lignocellulose Decay Capabilities.</title>
        <authorList>
            <person name="Nagy L.G."/>
            <person name="Riley R."/>
            <person name="Tritt A."/>
            <person name="Adam C."/>
            <person name="Daum C."/>
            <person name="Floudas D."/>
            <person name="Sun H."/>
            <person name="Yadav J.S."/>
            <person name="Pangilinan J."/>
            <person name="Larsson K.H."/>
            <person name="Matsuura K."/>
            <person name="Barry K."/>
            <person name="Labutti K."/>
            <person name="Kuo R."/>
            <person name="Ohm R.A."/>
            <person name="Bhattacharya S.S."/>
            <person name="Shirouzu T."/>
            <person name="Yoshinaga Y."/>
            <person name="Martin F.M."/>
            <person name="Grigoriev I.V."/>
            <person name="Hibbett D.S."/>
        </authorList>
    </citation>
    <scope>NUCLEOTIDE SEQUENCE [LARGE SCALE GENOMIC DNA]</scope>
    <source>
        <strain evidence="5 6">HHB12733</strain>
    </source>
</reference>
<dbReference type="InterPro" id="IPR023780">
    <property type="entry name" value="Chromo_domain"/>
</dbReference>
<evidence type="ECO:0000313" key="6">
    <source>
        <dbReference type="Proteomes" id="UP000076842"/>
    </source>
</evidence>
<feature type="non-terminal residue" evidence="5">
    <location>
        <position position="297"/>
    </location>
</feature>
<protein>
    <submittedName>
        <fullName evidence="5">Ribonuclease H-like protein</fullName>
    </submittedName>
</protein>
<dbReference type="InterPro" id="IPR036397">
    <property type="entry name" value="RNaseH_sf"/>
</dbReference>
<keyword evidence="2" id="KW-0175">Coiled coil</keyword>
<feature type="domain" description="Integrase catalytic" evidence="4">
    <location>
        <begin position="1"/>
        <end position="106"/>
    </location>
</feature>
<dbReference type="Proteomes" id="UP000076842">
    <property type="component" value="Unassembled WGS sequence"/>
</dbReference>
<dbReference type="GO" id="GO:0006338">
    <property type="term" value="P:chromatin remodeling"/>
    <property type="evidence" value="ECO:0007669"/>
    <property type="project" value="UniProtKB-ARBA"/>
</dbReference>
<dbReference type="CDD" id="cd00024">
    <property type="entry name" value="CD_CSD"/>
    <property type="match status" value="1"/>
</dbReference>
<keyword evidence="6" id="KW-1185">Reference proteome</keyword>
<dbReference type="InterPro" id="IPR001584">
    <property type="entry name" value="Integrase_cat-core"/>
</dbReference>
<dbReference type="EMBL" id="KV424105">
    <property type="protein sequence ID" value="KZT51497.1"/>
    <property type="molecule type" value="Genomic_DNA"/>
</dbReference>
<name>A0A165CVW1_9BASI</name>
<dbReference type="GO" id="GO:0005634">
    <property type="term" value="C:nucleus"/>
    <property type="evidence" value="ECO:0007669"/>
    <property type="project" value="UniProtKB-ARBA"/>
</dbReference>
<dbReference type="Gene3D" id="2.40.50.40">
    <property type="match status" value="1"/>
</dbReference>
<evidence type="ECO:0000256" key="1">
    <source>
        <dbReference type="ARBA" id="ARBA00022884"/>
    </source>
</evidence>
<feature type="non-terminal residue" evidence="5">
    <location>
        <position position="1"/>
    </location>
</feature>